<gene>
    <name evidence="3" type="ORF">ERS450000_00735</name>
</gene>
<dbReference type="PIRSF" id="PIRSF000429">
    <property type="entry name" value="Ac-CoA_Ac_transf"/>
    <property type="match status" value="1"/>
</dbReference>
<dbReference type="InterPro" id="IPR055140">
    <property type="entry name" value="Thiolase_C_2"/>
</dbReference>
<keyword evidence="3" id="KW-0808">Transferase</keyword>
<dbReference type="Pfam" id="PF22691">
    <property type="entry name" value="Thiolase_C_1"/>
    <property type="match status" value="1"/>
</dbReference>
<dbReference type="PANTHER" id="PTHR42870">
    <property type="entry name" value="ACETYL-COA C-ACETYLTRANSFERASE"/>
    <property type="match status" value="1"/>
</dbReference>
<dbReference type="AlphaFoldDB" id="A0A0H5NH29"/>
<organism evidence="3 4">
    <name type="scientific">Nocardia farcinica</name>
    <dbReference type="NCBI Taxonomy" id="37329"/>
    <lineage>
        <taxon>Bacteria</taxon>
        <taxon>Bacillati</taxon>
        <taxon>Actinomycetota</taxon>
        <taxon>Actinomycetes</taxon>
        <taxon>Mycobacteriales</taxon>
        <taxon>Nocardiaceae</taxon>
        <taxon>Nocardia</taxon>
    </lineage>
</organism>
<dbReference type="Gene3D" id="3.40.47.10">
    <property type="match status" value="1"/>
</dbReference>
<accession>A0A0H5NH29</accession>
<protein>
    <submittedName>
        <fullName evidence="3">Acetyl-CoA acetyltransferase</fullName>
    </submittedName>
</protein>
<dbReference type="InterPro" id="IPR002155">
    <property type="entry name" value="Thiolase"/>
</dbReference>
<dbReference type="Pfam" id="PF00108">
    <property type="entry name" value="Thiolase_N"/>
    <property type="match status" value="1"/>
</dbReference>
<dbReference type="RefSeq" id="WP_307583387.1">
    <property type="nucleotide sequence ID" value="NZ_CP031418.1"/>
</dbReference>
<dbReference type="NCBIfam" id="NF004936">
    <property type="entry name" value="PRK06289.1"/>
    <property type="match status" value="1"/>
</dbReference>
<dbReference type="SUPFAM" id="SSF53901">
    <property type="entry name" value="Thiolase-like"/>
    <property type="match status" value="2"/>
</dbReference>
<dbReference type="InterPro" id="IPR016039">
    <property type="entry name" value="Thiolase-like"/>
</dbReference>
<evidence type="ECO:0000313" key="3">
    <source>
        <dbReference type="EMBL" id="CRY74544.1"/>
    </source>
</evidence>
<dbReference type="InterPro" id="IPR020616">
    <property type="entry name" value="Thiolase_N"/>
</dbReference>
<sequence>MSVYVLGGAQTDFARRWSKDSDRPLPAMLGEAVTAALDDAAVTPEEVRCAHVANFNSERFAGQSHLGPMLCTLSPHWAQLPTSRHEAACASGSVAMLAAMAQLEAGHYDVAVVVGVELMRNVPGEQAAHYLGSAAWVPDELSDEVLPWPGLFDRIAEETAHRYGLDHRHLDAITEINRTNARRNPLAQTRHWDFGPGDLGTDDTTNPVVAGRLRKSDCGRITDGAAAVVLANGAFTEQWARRRAPGARRASVIRGWGHHSAPLPLADKLELSRGQDYLFPNVRAAITDAYARAGLAGPEDVDVIELHDCFTITEYMAIEHFGLTAPGRAWEAIEDGRIRPDGSLPVNPSGGLIGAGHPVGATGVRMVLDGHRQVTGAAGECQVPGARTAATLNIGGSASTAVSFIVGTTE</sequence>
<dbReference type="EMBL" id="LN868938">
    <property type="protein sequence ID" value="CRY74544.1"/>
    <property type="molecule type" value="Genomic_DNA"/>
</dbReference>
<proteinExistence type="predicted"/>
<feature type="domain" description="Thiolase N-terminal" evidence="1">
    <location>
        <begin position="3"/>
        <end position="187"/>
    </location>
</feature>
<dbReference type="GO" id="GO:0016747">
    <property type="term" value="F:acyltransferase activity, transferring groups other than amino-acyl groups"/>
    <property type="evidence" value="ECO:0007669"/>
    <property type="project" value="InterPro"/>
</dbReference>
<reference evidence="4" key="1">
    <citation type="submission" date="2015-03" db="EMBL/GenBank/DDBJ databases">
        <authorList>
            <consortium name="Pathogen Informatics"/>
        </authorList>
    </citation>
    <scope>NUCLEOTIDE SEQUENCE [LARGE SCALE GENOMIC DNA]</scope>
    <source>
        <strain evidence="4">NCTC11134</strain>
    </source>
</reference>
<evidence type="ECO:0000313" key="4">
    <source>
        <dbReference type="Proteomes" id="UP000057820"/>
    </source>
</evidence>
<dbReference type="KEGG" id="nfr:ERS450000_00735"/>
<evidence type="ECO:0000259" key="1">
    <source>
        <dbReference type="Pfam" id="PF00108"/>
    </source>
</evidence>
<dbReference type="Proteomes" id="UP000057820">
    <property type="component" value="Chromosome 1"/>
</dbReference>
<name>A0A0H5NH29_NOCFR</name>
<evidence type="ECO:0000259" key="2">
    <source>
        <dbReference type="Pfam" id="PF22691"/>
    </source>
</evidence>
<dbReference type="PANTHER" id="PTHR42870:SF1">
    <property type="entry name" value="NON-SPECIFIC LIPID-TRANSFER PROTEIN-LIKE 2"/>
    <property type="match status" value="1"/>
</dbReference>
<feature type="domain" description="Thiolase C-terminal" evidence="2">
    <location>
        <begin position="267"/>
        <end position="407"/>
    </location>
</feature>
<dbReference type="CDD" id="cd00829">
    <property type="entry name" value="SCP-x_thiolase"/>
    <property type="match status" value="1"/>
</dbReference>